<comment type="caution">
    <text evidence="3">The sequence shown here is derived from an EMBL/GenBank/DDBJ whole genome shotgun (WGS) entry which is preliminary data.</text>
</comment>
<sequence>MSKVKLAACLTMSMLLISGCSTIPALSTPTNSARESISKLTPQVTAAYRAVLWHPIPNNGETIENFLETLGNDVGDTVYLHPYMFGDTVVVQIRFDQDFDIDFAYQNGKVEPADQVSQALLQGDVGQAFTDAMSAYESAQQANENGGEFFPVFIPMVVGGGGYSSAGRYSGGSAGRFSRAGRVSRSYSGRGVSSTAGGDD</sequence>
<keyword evidence="2" id="KW-0732">Signal</keyword>
<feature type="signal peptide" evidence="2">
    <location>
        <begin position="1"/>
        <end position="25"/>
    </location>
</feature>
<protein>
    <recommendedName>
        <fullName evidence="5">Lipoprotein</fullName>
    </recommendedName>
</protein>
<name>A0ABS0EZ81_9BACL</name>
<feature type="compositionally biased region" description="Low complexity" evidence="1">
    <location>
        <begin position="176"/>
        <end position="194"/>
    </location>
</feature>
<dbReference type="PROSITE" id="PS51257">
    <property type="entry name" value="PROKAR_LIPOPROTEIN"/>
    <property type="match status" value="1"/>
</dbReference>
<organism evidence="3 4">
    <name type="scientific">Alicyclobacillus mali</name>
    <name type="common">ex Roth et al. 2021</name>
    <dbReference type="NCBI Taxonomy" id="1123961"/>
    <lineage>
        <taxon>Bacteria</taxon>
        <taxon>Bacillati</taxon>
        <taxon>Bacillota</taxon>
        <taxon>Bacilli</taxon>
        <taxon>Bacillales</taxon>
        <taxon>Alicyclobacillaceae</taxon>
        <taxon>Alicyclobacillus</taxon>
    </lineage>
</organism>
<dbReference type="EMBL" id="JADPKZ010000011">
    <property type="protein sequence ID" value="MBF8376347.1"/>
    <property type="molecule type" value="Genomic_DNA"/>
</dbReference>
<feature type="region of interest" description="Disordered" evidence="1">
    <location>
        <begin position="176"/>
        <end position="200"/>
    </location>
</feature>
<reference evidence="3 4" key="1">
    <citation type="submission" date="2020-11" db="EMBL/GenBank/DDBJ databases">
        <title>Genomic insight of Alicyclobacillus mali FL 18 reveals a new arsenic-resistant strain, with potential in environmental biotechnology.</title>
        <authorList>
            <person name="Fiorentino G."/>
            <person name="Gallo G."/>
            <person name="Aulitto M."/>
        </authorList>
    </citation>
    <scope>NUCLEOTIDE SEQUENCE [LARGE SCALE GENOMIC DNA]</scope>
    <source>
        <strain evidence="3 4">FL 18</strain>
    </source>
</reference>
<evidence type="ECO:0000313" key="4">
    <source>
        <dbReference type="Proteomes" id="UP000642910"/>
    </source>
</evidence>
<evidence type="ECO:0000256" key="1">
    <source>
        <dbReference type="SAM" id="MobiDB-lite"/>
    </source>
</evidence>
<accession>A0ABS0EZ81</accession>
<feature type="chain" id="PRO_5046469938" description="Lipoprotein" evidence="2">
    <location>
        <begin position="26"/>
        <end position="200"/>
    </location>
</feature>
<dbReference type="Proteomes" id="UP000642910">
    <property type="component" value="Unassembled WGS sequence"/>
</dbReference>
<evidence type="ECO:0008006" key="5">
    <source>
        <dbReference type="Google" id="ProtNLM"/>
    </source>
</evidence>
<gene>
    <name evidence="3" type="ORF">IW967_00370</name>
</gene>
<evidence type="ECO:0000256" key="2">
    <source>
        <dbReference type="SAM" id="SignalP"/>
    </source>
</evidence>
<proteinExistence type="predicted"/>
<dbReference type="RefSeq" id="WP_195866746.1">
    <property type="nucleotide sequence ID" value="NZ_JADPKZ010000011.1"/>
</dbReference>
<keyword evidence="4" id="KW-1185">Reference proteome</keyword>
<evidence type="ECO:0000313" key="3">
    <source>
        <dbReference type="EMBL" id="MBF8376347.1"/>
    </source>
</evidence>